<gene>
    <name evidence="1" type="ORF">MB09_14950</name>
</gene>
<dbReference type="EMBL" id="JSVU01000015">
    <property type="protein sequence ID" value="KJJ37311.1"/>
    <property type="molecule type" value="Genomic_DNA"/>
</dbReference>
<name>A0ABR5DEV3_9FLAO</name>
<reference evidence="1 2" key="1">
    <citation type="submission" date="2014-10" db="EMBL/GenBank/DDBJ databases">
        <title>Genome sequencing of Vitellibacter vladivostokensis KMM 3516.</title>
        <authorList>
            <person name="Thevarajoo S."/>
            <person name="Selvaratnam C."/>
            <person name="Goh K.M."/>
            <person name="Chong C.S."/>
        </authorList>
    </citation>
    <scope>NUCLEOTIDE SEQUENCE [LARGE SCALE GENOMIC DNA]</scope>
    <source>
        <strain evidence="1 2">KMM 3516</strain>
    </source>
</reference>
<accession>A0ABR5DEV3</accession>
<dbReference type="Proteomes" id="UP000033497">
    <property type="component" value="Unassembled WGS sequence"/>
</dbReference>
<evidence type="ECO:0000313" key="2">
    <source>
        <dbReference type="Proteomes" id="UP000033497"/>
    </source>
</evidence>
<sequence>MVIDNTAENIEYNSLQVSKGREIHDKYTHKEAPIPKAREVLMGMGHTVAAHAMESRGSGGMRVK</sequence>
<comment type="caution">
    <text evidence="1">The sequence shown here is derived from an EMBL/GenBank/DDBJ whole genome shotgun (WGS) entry which is preliminary data.</text>
</comment>
<proteinExistence type="predicted"/>
<protein>
    <submittedName>
        <fullName evidence="1">Uncharacterized protein</fullName>
    </submittedName>
</protein>
<evidence type="ECO:0000313" key="1">
    <source>
        <dbReference type="EMBL" id="KJJ37311.1"/>
    </source>
</evidence>
<organism evidence="1 2">
    <name type="scientific">Aequorivita vladivostokensis</name>
    <dbReference type="NCBI Taxonomy" id="171194"/>
    <lineage>
        <taxon>Bacteria</taxon>
        <taxon>Pseudomonadati</taxon>
        <taxon>Bacteroidota</taxon>
        <taxon>Flavobacteriia</taxon>
        <taxon>Flavobacteriales</taxon>
        <taxon>Flavobacteriaceae</taxon>
        <taxon>Aequorivita</taxon>
    </lineage>
</organism>
<keyword evidence="2" id="KW-1185">Reference proteome</keyword>